<sequence>MAESGDQWAAPLISPRSPKGPPWTIWSSLQQHPVDQDWTRKGPLTLQLDIGDRDKISTSISGDESIESKSSCLEQALTGRPQMACSCSDVSRTRQSSTSSMPGCYRASVITFVSRNYDALETSKEEKRDLAQ</sequence>
<name>A0A0N0U6R5_9HYME</name>
<proteinExistence type="predicted"/>
<gene>
    <name evidence="2" type="ORF">WN51_07455</name>
</gene>
<organism evidence="2 3">
    <name type="scientific">Melipona quadrifasciata</name>
    <dbReference type="NCBI Taxonomy" id="166423"/>
    <lineage>
        <taxon>Eukaryota</taxon>
        <taxon>Metazoa</taxon>
        <taxon>Ecdysozoa</taxon>
        <taxon>Arthropoda</taxon>
        <taxon>Hexapoda</taxon>
        <taxon>Insecta</taxon>
        <taxon>Pterygota</taxon>
        <taxon>Neoptera</taxon>
        <taxon>Endopterygota</taxon>
        <taxon>Hymenoptera</taxon>
        <taxon>Apocrita</taxon>
        <taxon>Aculeata</taxon>
        <taxon>Apoidea</taxon>
        <taxon>Anthophila</taxon>
        <taxon>Apidae</taxon>
        <taxon>Melipona</taxon>
    </lineage>
</organism>
<evidence type="ECO:0000313" key="2">
    <source>
        <dbReference type="EMBL" id="KOX78594.1"/>
    </source>
</evidence>
<keyword evidence="3" id="KW-1185">Reference proteome</keyword>
<protein>
    <submittedName>
        <fullName evidence="2">Uncharacterized protein</fullName>
    </submittedName>
</protein>
<dbReference type="EMBL" id="KQ435720">
    <property type="protein sequence ID" value="KOX78594.1"/>
    <property type="molecule type" value="Genomic_DNA"/>
</dbReference>
<dbReference type="AlphaFoldDB" id="A0A0N0U6R5"/>
<dbReference type="OrthoDB" id="10435019at2759"/>
<dbReference type="Proteomes" id="UP000053105">
    <property type="component" value="Unassembled WGS sequence"/>
</dbReference>
<reference evidence="2 3" key="1">
    <citation type="submission" date="2015-07" db="EMBL/GenBank/DDBJ databases">
        <title>The genome of Melipona quadrifasciata.</title>
        <authorList>
            <person name="Pan H."/>
            <person name="Kapheim K."/>
        </authorList>
    </citation>
    <scope>NUCLEOTIDE SEQUENCE [LARGE SCALE GENOMIC DNA]</scope>
    <source>
        <strain evidence="2">0111107301</strain>
        <tissue evidence="2">Whole body</tissue>
    </source>
</reference>
<feature type="region of interest" description="Disordered" evidence="1">
    <location>
        <begin position="1"/>
        <end position="24"/>
    </location>
</feature>
<evidence type="ECO:0000256" key="1">
    <source>
        <dbReference type="SAM" id="MobiDB-lite"/>
    </source>
</evidence>
<accession>A0A0N0U6R5</accession>
<evidence type="ECO:0000313" key="3">
    <source>
        <dbReference type="Proteomes" id="UP000053105"/>
    </source>
</evidence>